<reference evidence="17 18" key="1">
    <citation type="submission" date="2015-04" db="EMBL/GenBank/DDBJ databases">
        <title>Genome sequence of Ceratocystis platani, a major pathogen of plane trees.</title>
        <authorList>
            <person name="Belbahri L."/>
        </authorList>
    </citation>
    <scope>NUCLEOTIDE SEQUENCE [LARGE SCALE GENOMIC DNA]</scope>
    <source>
        <strain evidence="17 18">CFO</strain>
    </source>
</reference>
<feature type="compositionally biased region" description="Low complexity" evidence="15">
    <location>
        <begin position="1572"/>
        <end position="1607"/>
    </location>
</feature>
<feature type="domain" description="SH3" evidence="16">
    <location>
        <begin position="885"/>
        <end position="944"/>
    </location>
</feature>
<dbReference type="Pfam" id="PF19326">
    <property type="entry name" value="AMP_deaminase"/>
    <property type="match status" value="1"/>
</dbReference>
<feature type="compositionally biased region" description="Polar residues" evidence="15">
    <location>
        <begin position="1680"/>
        <end position="1689"/>
    </location>
</feature>
<protein>
    <recommendedName>
        <fullName evidence="12">AMP deaminase</fullName>
        <ecNumber evidence="5">3.5.4.6</ecNumber>
    </recommendedName>
    <alternativeName>
        <fullName evidence="6">Actin cytoskeleton-regulatory complex protein SLA1</fullName>
    </alternativeName>
    <alternativeName>
        <fullName evidence="13">Myoadenylate deaminase</fullName>
    </alternativeName>
</protein>
<dbReference type="GO" id="GO:0046872">
    <property type="term" value="F:metal ion binding"/>
    <property type="evidence" value="ECO:0007669"/>
    <property type="project" value="UniProtKB-KW"/>
</dbReference>
<feature type="region of interest" description="Disordered" evidence="15">
    <location>
        <begin position="1491"/>
        <end position="1607"/>
    </location>
</feature>
<feature type="compositionally biased region" description="Polar residues" evidence="15">
    <location>
        <begin position="1057"/>
        <end position="1081"/>
    </location>
</feature>
<evidence type="ECO:0000259" key="16">
    <source>
        <dbReference type="PROSITE" id="PS50002"/>
    </source>
</evidence>
<evidence type="ECO:0000256" key="13">
    <source>
        <dbReference type="ARBA" id="ARBA00078830"/>
    </source>
</evidence>
<feature type="region of interest" description="Disordered" evidence="15">
    <location>
        <begin position="1826"/>
        <end position="1909"/>
    </location>
</feature>
<feature type="region of interest" description="Disordered" evidence="15">
    <location>
        <begin position="946"/>
        <end position="983"/>
    </location>
</feature>
<dbReference type="Proteomes" id="UP000034841">
    <property type="component" value="Unassembled WGS sequence"/>
</dbReference>
<feature type="region of interest" description="Disordered" evidence="15">
    <location>
        <begin position="1"/>
        <end position="72"/>
    </location>
</feature>
<evidence type="ECO:0000313" key="17">
    <source>
        <dbReference type="EMBL" id="KKF96130.1"/>
    </source>
</evidence>
<accession>A0A0F8B644</accession>
<evidence type="ECO:0000256" key="15">
    <source>
        <dbReference type="SAM" id="MobiDB-lite"/>
    </source>
</evidence>
<dbReference type="GO" id="GO:0032264">
    <property type="term" value="P:IMP salvage"/>
    <property type="evidence" value="ECO:0007669"/>
    <property type="project" value="UniProtKB-UniPathway"/>
</dbReference>
<comment type="cofactor">
    <cofactor evidence="1">
        <name>Zn(2+)</name>
        <dbReference type="ChEBI" id="CHEBI:29105"/>
    </cofactor>
</comment>
<dbReference type="GO" id="GO:0008092">
    <property type="term" value="F:cytoskeletal protein binding"/>
    <property type="evidence" value="ECO:0007669"/>
    <property type="project" value="InterPro"/>
</dbReference>
<dbReference type="GO" id="GO:0030674">
    <property type="term" value="F:protein-macromolecule adaptor activity"/>
    <property type="evidence" value="ECO:0007669"/>
    <property type="project" value="InterPro"/>
</dbReference>
<gene>
    <name evidence="17" type="primary">ada1</name>
    <name evidence="17" type="ORF">CFO_g1514</name>
</gene>
<dbReference type="Gene3D" id="2.30.30.700">
    <property type="entry name" value="SLA1 homology domain 1"/>
    <property type="match status" value="1"/>
</dbReference>
<evidence type="ECO:0000256" key="14">
    <source>
        <dbReference type="PROSITE-ProRule" id="PRU00192"/>
    </source>
</evidence>
<keyword evidence="8" id="KW-0479">Metal-binding</keyword>
<dbReference type="SUPFAM" id="SSF51556">
    <property type="entry name" value="Metallo-dependent hydrolases"/>
    <property type="match status" value="1"/>
</dbReference>
<comment type="pathway">
    <text evidence="2">Purine metabolism; IMP biosynthesis via salvage pathway; IMP from AMP: step 1/1.</text>
</comment>
<dbReference type="GO" id="GO:0003876">
    <property type="term" value="F:AMP deaminase activity"/>
    <property type="evidence" value="ECO:0007669"/>
    <property type="project" value="UniProtKB-EC"/>
</dbReference>
<dbReference type="Gene3D" id="3.20.20.140">
    <property type="entry name" value="Metal-dependent hydrolases"/>
    <property type="match status" value="1"/>
</dbReference>
<dbReference type="InterPro" id="IPR035821">
    <property type="entry name" value="Sla1_SH3_3"/>
</dbReference>
<dbReference type="InterPro" id="IPR006650">
    <property type="entry name" value="A/AMP_deam_AS"/>
</dbReference>
<dbReference type="Gene3D" id="4.10.800.20">
    <property type="match status" value="1"/>
</dbReference>
<evidence type="ECO:0000256" key="5">
    <source>
        <dbReference type="ARBA" id="ARBA00012775"/>
    </source>
</evidence>
<feature type="compositionally biased region" description="Pro residues" evidence="15">
    <location>
        <begin position="1867"/>
        <end position="1876"/>
    </location>
</feature>
<dbReference type="GO" id="GO:0043130">
    <property type="term" value="F:ubiquitin binding"/>
    <property type="evidence" value="ECO:0007669"/>
    <property type="project" value="InterPro"/>
</dbReference>
<dbReference type="PROSITE" id="PS00485">
    <property type="entry name" value="A_DEAMINASE"/>
    <property type="match status" value="1"/>
</dbReference>
<evidence type="ECO:0000256" key="11">
    <source>
        <dbReference type="ARBA" id="ARBA00023080"/>
    </source>
</evidence>
<dbReference type="EC" id="3.5.4.6" evidence="5"/>
<dbReference type="PANTHER" id="PTHR11359:SF0">
    <property type="entry name" value="AMP DEAMINASE"/>
    <property type="match status" value="1"/>
</dbReference>
<dbReference type="InterPro" id="IPR013761">
    <property type="entry name" value="SAM/pointed_sf"/>
</dbReference>
<dbReference type="PROSITE" id="PS50002">
    <property type="entry name" value="SH3"/>
    <property type="match status" value="2"/>
</dbReference>
<dbReference type="SMART" id="SM00326">
    <property type="entry name" value="SH3"/>
    <property type="match status" value="3"/>
</dbReference>
<dbReference type="UniPathway" id="UPA00591">
    <property type="reaction ID" value="UER00663"/>
</dbReference>
<feature type="compositionally biased region" description="Acidic residues" evidence="15">
    <location>
        <begin position="37"/>
        <end position="46"/>
    </location>
</feature>
<evidence type="ECO:0000256" key="3">
    <source>
        <dbReference type="ARBA" id="ARBA00006676"/>
    </source>
</evidence>
<dbReference type="EMBL" id="LBBL01000061">
    <property type="protein sequence ID" value="KKF96130.1"/>
    <property type="molecule type" value="Genomic_DNA"/>
</dbReference>
<keyword evidence="9 17" id="KW-0378">Hydrolase</keyword>
<dbReference type="InterPro" id="IPR007131">
    <property type="entry name" value="SHD1"/>
</dbReference>
<dbReference type="Pfam" id="PF03983">
    <property type="entry name" value="SHD1"/>
    <property type="match status" value="1"/>
</dbReference>
<dbReference type="SUPFAM" id="SSF50044">
    <property type="entry name" value="SH3-domain"/>
    <property type="match status" value="3"/>
</dbReference>
<dbReference type="GO" id="GO:0005829">
    <property type="term" value="C:cytosol"/>
    <property type="evidence" value="ECO:0007669"/>
    <property type="project" value="TreeGrafter"/>
</dbReference>
<keyword evidence="10" id="KW-0862">Zinc</keyword>
<dbReference type="FunFam" id="3.20.20.140:FF:000214">
    <property type="entry name" value="AMP deaminase Amd1, putative (AFU_orthologue AFUA_8G02860)"/>
    <property type="match status" value="1"/>
</dbReference>
<sequence>MPDTISTSYPKLGSQFLLHDGDSEDDDPSLRHQDSAGDSDFEDTDPADPTPNKISEDMELNSQDGMLARDRPQRSAFYNPVVERQMSQEDAKLIFQNHKISVAPSINQNAPLSPVVEDEAAPQLAPSAYYHQPVDFGGGDTSLFDTEPHITAELSAIAAKVQKALDMRKAYMDISLQGPNDNPKDTPEWDIYPPPPEPFWDHAHSSAVNLSSAEPMSTTTQRRSRRRKQGQDIGEDFVREDLLPVPNSSDLEFRLDVNGIFQVYKSIADADENKPIIKVPTMRDFYMNLDEVVSISSDGPSKSFAFRRLQYLEGKFNLYMLTNEYREVADSKKVPHRDFYNVRKVDTHVHHSACMNQKHLLRFIKSKMRKSPDEIVLYRDGRHLTLAEVFQSINLTAYDLSIDTLDMHAHTDSFHRFDKFNLKYNPIGESRLRTIFLKTDNFIKGRYLAEITKEVIADLESSKYQMVEWRISIYGKAMDEWDKLADWVVENKLFSHNVRWLVQVPRLFDVYKASGLMENYESVLDNLFRPLFEVTKDPSSHPNLHIFLQRVIGFDSVDDESKPERRVYKKFPVPREWNSNQNPPYSYWIYHLFANMTSLNNWRKSRGFNTFVLRPHCGEAGDSEHLAAAALCCHSISHGLLLRKVPILQYMFYLDQIGIAMSPLSNNALFLAYERNPFHQYFRRGLNVSLSTDDPLQFAFTKEPLIEEYAVAAQIYKLTPVDMCELAKNSVKQSGYEASIKQQWLGPDFSKPGSEGNIMAKTNVPNQREEFRYQTLIQEKRVLQQYIAFTNKEAKPAVIVPQIPAPIPPVDPTSAEPTIFPGLESRGARSTSVKEGELAITQGDFLFILDNTGDDGWWKAKKKASVDDEDEPTGLIPNNYVEDAPSISEAQALYEYTRQTDEELSFPEDAKLQVYDTSDPDWILVGFENEFGFAPSNYIELSASGASPAAAPVPPALPSRTQPDPPAIDPQPNHVAAAPEPEVPAATSAAAAIASAMQARKVIEPPVATSTPPPQLPARHVAFSHTVDDIEDEPQSPPLPSRPTPSKVNLREPPSFPTSSPSMASPLSPVSINDDTAMSGNRDNKSSVVKVEGGYHLYNVNEMVSVMGKRKKMPTTLGINLLTGIIMIAPEKSTDGPTQEWTADKMTHYSREGKHIFLEMVRPTKSVDFHAGAKDTAEEIVSALGEMAGAMKANGLREVIMAATSNSQKLGVVLYDFMAQGDDEVTVAEGDEVIIMDDHKSADWWHVRRLRNNMEGVVPSSYIEITGTMTPPESHSGLNAGRSIAAQNRAEEIRLTKEAVKASKRADEQQNNRHSENGHRNGAHDSGKKSKPDASRVRTWTDRSKSFTVEAQFIGIKDGKLNLHKLNGVKIAVPIVKMSVEDLEYVESITGLNLVPSGTRAAAKTARQQSTSSTSGAVVQKQKPEHDWFQFFLDCDIAVGLCERYSQAFVKDSMDESVLPDVTSSVLRNIGMREGDIIKVMRKLDAKYNRTSKPETAADGDPNDQGGLFTTSGGALRTKRSRPAPPNVANGKVDLDAFSKSGENGSISPATSSKSPAGGGFDDDAWTVRDQPAATATTPTPTGATTTTTETVTTAAPAAPSTASAPAPGLVGSIKELSLLAAPLEPTKAPTPEISAPGVSSTTGTIQPQATGATPSFFTTMQQNSVTGVSGSLVPPPTSRPLSAPQTAGLSAFPSPAPVLSHMTGVQGQVAPLGQSLNDIQQARLQQQYLQQMQQQQMQQQQLLQAQMKPMGVSGQTPMLSFPTGMQNPVFMQPAVTGMAAMPQQMPMQTGFAAMQPQMTSMQSQSSPFQSNPGFNIPPQQGPFLTARPGLLPTPLEPQRTGLQPSTQQQNPGPGLQVPGPVAAPLAPQPTGPAPPVRFGVTAAQKLTPQPTGRKANLSHATPDNPFGF</sequence>
<feature type="region of interest" description="Disordered" evidence="15">
    <location>
        <begin position="1029"/>
        <end position="1085"/>
    </location>
</feature>
<evidence type="ECO:0000256" key="2">
    <source>
        <dbReference type="ARBA" id="ARBA00004955"/>
    </source>
</evidence>
<feature type="domain" description="SH3" evidence="16">
    <location>
        <begin position="1206"/>
        <end position="1268"/>
    </location>
</feature>
<dbReference type="InterPro" id="IPR006329">
    <property type="entry name" value="AMPD"/>
</dbReference>
<feature type="compositionally biased region" description="Polar residues" evidence="15">
    <location>
        <begin position="1841"/>
        <end position="1852"/>
    </location>
</feature>
<dbReference type="CDD" id="cd01319">
    <property type="entry name" value="AMPD"/>
    <property type="match status" value="1"/>
</dbReference>
<dbReference type="Gene3D" id="1.10.150.50">
    <property type="entry name" value="Transcription Factor, Ets-1"/>
    <property type="match status" value="1"/>
</dbReference>
<evidence type="ECO:0000256" key="4">
    <source>
        <dbReference type="ARBA" id="ARBA00007948"/>
    </source>
</evidence>
<dbReference type="InterPro" id="IPR056996">
    <property type="entry name" value="PH_SLA1"/>
</dbReference>
<evidence type="ECO:0000256" key="12">
    <source>
        <dbReference type="ARBA" id="ARBA00072037"/>
    </source>
</evidence>
<dbReference type="Pfam" id="PF24081">
    <property type="entry name" value="PH_SLA1"/>
    <property type="match status" value="1"/>
</dbReference>
<dbReference type="FunFam" id="4.10.800.20:FF:000001">
    <property type="entry name" value="AMP deaminase"/>
    <property type="match status" value="1"/>
</dbReference>
<dbReference type="OrthoDB" id="26539at2759"/>
<dbReference type="CDD" id="cd11775">
    <property type="entry name" value="SH3_Sla1p_3"/>
    <property type="match status" value="1"/>
</dbReference>
<dbReference type="PANTHER" id="PTHR11359">
    <property type="entry name" value="AMP DEAMINASE"/>
    <property type="match status" value="1"/>
</dbReference>
<evidence type="ECO:0000256" key="6">
    <source>
        <dbReference type="ARBA" id="ARBA00020357"/>
    </source>
</evidence>
<feature type="compositionally biased region" description="Pro residues" evidence="15">
    <location>
        <begin position="951"/>
        <end position="969"/>
    </location>
</feature>
<comment type="similarity">
    <text evidence="4">Belongs to the SLA1 family.</text>
</comment>
<evidence type="ECO:0000313" key="18">
    <source>
        <dbReference type="Proteomes" id="UP000034841"/>
    </source>
</evidence>
<dbReference type="Gene3D" id="2.30.30.40">
    <property type="entry name" value="SH3 Domains"/>
    <property type="match status" value="3"/>
</dbReference>
<keyword evidence="7 14" id="KW-0728">SH3 domain</keyword>
<dbReference type="Pfam" id="PF00018">
    <property type="entry name" value="SH3_1"/>
    <property type="match status" value="3"/>
</dbReference>
<comment type="similarity">
    <text evidence="3">Belongs to the metallo-dependent hydrolases superfamily. Adenosine and AMP deaminases family.</text>
</comment>
<feature type="region of interest" description="Disordered" evidence="15">
    <location>
        <begin position="1299"/>
        <end position="1339"/>
    </location>
</feature>
<keyword evidence="18" id="KW-1185">Reference proteome</keyword>
<evidence type="ECO:0000256" key="9">
    <source>
        <dbReference type="ARBA" id="ARBA00022801"/>
    </source>
</evidence>
<keyword evidence="11" id="KW-0546">Nucleotide metabolism</keyword>
<dbReference type="InterPro" id="IPR001452">
    <property type="entry name" value="SH3_domain"/>
</dbReference>
<dbReference type="InterPro" id="IPR036028">
    <property type="entry name" value="SH3-like_dom_sf"/>
</dbReference>
<evidence type="ECO:0000256" key="8">
    <source>
        <dbReference type="ARBA" id="ARBA00022723"/>
    </source>
</evidence>
<dbReference type="NCBIfam" id="TIGR01429">
    <property type="entry name" value="AMP_deaminase"/>
    <property type="match status" value="1"/>
</dbReference>
<dbReference type="InterPro" id="IPR032466">
    <property type="entry name" value="Metal_Hydrolase"/>
</dbReference>
<feature type="region of interest" description="Disordered" evidence="15">
    <location>
        <begin position="208"/>
        <end position="235"/>
    </location>
</feature>
<dbReference type="GO" id="GO:0042802">
    <property type="term" value="F:identical protein binding"/>
    <property type="evidence" value="ECO:0007669"/>
    <property type="project" value="InterPro"/>
</dbReference>
<feature type="region of interest" description="Disordered" evidence="15">
    <location>
        <begin position="1668"/>
        <end position="1690"/>
    </location>
</feature>
<evidence type="ECO:0000256" key="10">
    <source>
        <dbReference type="ARBA" id="ARBA00022833"/>
    </source>
</evidence>
<evidence type="ECO:0000256" key="7">
    <source>
        <dbReference type="ARBA" id="ARBA00022443"/>
    </source>
</evidence>
<dbReference type="CDD" id="cd11774">
    <property type="entry name" value="SH3_Sla1p_2"/>
    <property type="match status" value="1"/>
</dbReference>
<organism evidence="17 18">
    <name type="scientific">Ceratocystis fimbriata f. sp. platani</name>
    <dbReference type="NCBI Taxonomy" id="88771"/>
    <lineage>
        <taxon>Eukaryota</taxon>
        <taxon>Fungi</taxon>
        <taxon>Dikarya</taxon>
        <taxon>Ascomycota</taxon>
        <taxon>Pezizomycotina</taxon>
        <taxon>Sordariomycetes</taxon>
        <taxon>Hypocreomycetidae</taxon>
        <taxon>Microascales</taxon>
        <taxon>Ceratocystidaceae</taxon>
        <taxon>Ceratocystis</taxon>
    </lineage>
</organism>
<proteinExistence type="inferred from homology"/>
<evidence type="ECO:0000256" key="1">
    <source>
        <dbReference type="ARBA" id="ARBA00001947"/>
    </source>
</evidence>
<comment type="caution">
    <text evidence="17">The sequence shown here is derived from an EMBL/GenBank/DDBJ whole genome shotgun (WGS) entry which is preliminary data.</text>
</comment>
<name>A0A0F8B644_CERFI</name>
<feature type="compositionally biased region" description="Polar residues" evidence="15">
    <location>
        <begin position="1541"/>
        <end position="1555"/>
    </location>
</feature>
<dbReference type="GO" id="GO:0046033">
    <property type="term" value="P:AMP metabolic process"/>
    <property type="evidence" value="ECO:0007669"/>
    <property type="project" value="TreeGrafter"/>
</dbReference>